<feature type="signal peptide" evidence="1">
    <location>
        <begin position="1"/>
        <end position="24"/>
    </location>
</feature>
<dbReference type="EMBL" id="CP001045">
    <property type="protein sequence ID" value="ACC74800.1"/>
    <property type="molecule type" value="Genomic_DNA"/>
</dbReference>
<organism evidence="2 3">
    <name type="scientific">Paraburkholderia phymatum (strain DSM 17167 / CIP 108236 / LMG 21445 / STM815)</name>
    <name type="common">Burkholderia phymatum</name>
    <dbReference type="NCBI Taxonomy" id="391038"/>
    <lineage>
        <taxon>Bacteria</taxon>
        <taxon>Pseudomonadati</taxon>
        <taxon>Pseudomonadota</taxon>
        <taxon>Betaproteobacteria</taxon>
        <taxon>Burkholderiales</taxon>
        <taxon>Burkholderiaceae</taxon>
        <taxon>Paraburkholderia</taxon>
    </lineage>
</organism>
<dbReference type="KEGG" id="bph:Bphy_5730"/>
<accession>B2JV23</accession>
<dbReference type="HOGENOM" id="CLU_2033706_0_0_4"/>
<evidence type="ECO:0000313" key="3">
    <source>
        <dbReference type="Proteomes" id="UP000001192"/>
    </source>
</evidence>
<keyword evidence="2" id="KW-0449">Lipoprotein</keyword>
<name>B2JV23_PARP8</name>
<reference evidence="3" key="1">
    <citation type="journal article" date="2014" name="Stand. Genomic Sci.">
        <title>Complete genome sequence of Burkholderia phymatum STM815(T), a broad host range and efficient nitrogen-fixing symbiont of Mimosa species.</title>
        <authorList>
            <person name="Moulin L."/>
            <person name="Klonowska A."/>
            <person name="Caroline B."/>
            <person name="Booth K."/>
            <person name="Vriezen J.A."/>
            <person name="Melkonian R."/>
            <person name="James E.K."/>
            <person name="Young J.P."/>
            <person name="Bena G."/>
            <person name="Hauser L."/>
            <person name="Land M."/>
            <person name="Kyrpides N."/>
            <person name="Bruce D."/>
            <person name="Chain P."/>
            <person name="Copeland A."/>
            <person name="Pitluck S."/>
            <person name="Woyke T."/>
            <person name="Lizotte-Waniewski M."/>
            <person name="Bristow J."/>
            <person name="Riley M."/>
        </authorList>
    </citation>
    <scope>NUCLEOTIDE SEQUENCE [LARGE SCALE GENOMIC DNA]</scope>
    <source>
        <strain evidence="3">DSM 17167 / CIP 108236 / LMG 21445 / STM815</strain>
        <plasmid evidence="3">Plasmid pBPHY01</plasmid>
    </source>
</reference>
<keyword evidence="2" id="KW-0614">Plasmid</keyword>
<proteinExistence type="predicted"/>
<dbReference type="PROSITE" id="PS51257">
    <property type="entry name" value="PROKAR_LIPOPROTEIN"/>
    <property type="match status" value="1"/>
</dbReference>
<protein>
    <submittedName>
        <fullName evidence="2">Conserved hypothetical lipoprotein</fullName>
    </submittedName>
</protein>
<sequence length="121" mass="13240" precursor="true">MKIFMNKTISIVVLVTALTGCAFSSGQRTGNMKLEDATQESLVDQFKLDVATRDDVVSRFGPPEKKITAGSMEVWTYSYKSSAYVIVGFASVPTGTSKAANFYFDEKSGVLKKIELEAHRG</sequence>
<feature type="chain" id="PRO_5002779686" evidence="1">
    <location>
        <begin position="25"/>
        <end position="121"/>
    </location>
</feature>
<keyword evidence="1" id="KW-0732">Signal</keyword>
<evidence type="ECO:0000256" key="1">
    <source>
        <dbReference type="SAM" id="SignalP"/>
    </source>
</evidence>
<geneLocation type="plasmid" evidence="2 3">
    <name>pBPHY01</name>
</geneLocation>
<dbReference type="AlphaFoldDB" id="B2JV23"/>
<dbReference type="Proteomes" id="UP000001192">
    <property type="component" value="Plasmid pBPHY01"/>
</dbReference>
<evidence type="ECO:0000313" key="2">
    <source>
        <dbReference type="EMBL" id="ACC74800.1"/>
    </source>
</evidence>
<gene>
    <name evidence="2" type="ordered locus">Bphy_5730</name>
</gene>
<keyword evidence="3" id="KW-1185">Reference proteome</keyword>